<dbReference type="OrthoDB" id="7362327at2"/>
<reference evidence="1 2" key="1">
    <citation type="journal article" date="2005" name="Nucleic Acids Res.">
        <title>Genomic blueprint of Hahella chejuensis, a marine microbe producing an algicidal agent.</title>
        <authorList>
            <person name="Jeong H."/>
            <person name="Yim J.H."/>
            <person name="Lee C."/>
            <person name="Choi S.-H."/>
            <person name="Park Y.K."/>
            <person name="Yoon S.H."/>
            <person name="Hur C.-G."/>
            <person name="Kang H.-Y."/>
            <person name="Kim D."/>
            <person name="Lee H.H."/>
            <person name="Park K.H."/>
            <person name="Park S.-H."/>
            <person name="Park H.-S."/>
            <person name="Lee H.K."/>
            <person name="Oh T.K."/>
            <person name="Kim J.F."/>
        </authorList>
    </citation>
    <scope>NUCLEOTIDE SEQUENCE [LARGE SCALE GENOMIC DNA]</scope>
    <source>
        <strain evidence="1 2">KCTC 2396</strain>
    </source>
</reference>
<dbReference type="STRING" id="349521.HCH_01153"/>
<dbReference type="eggNOG" id="ENOG5030T80">
    <property type="taxonomic scope" value="Bacteria"/>
</dbReference>
<evidence type="ECO:0000313" key="1">
    <source>
        <dbReference type="EMBL" id="ABC28030.1"/>
    </source>
</evidence>
<dbReference type="Proteomes" id="UP000000238">
    <property type="component" value="Chromosome"/>
</dbReference>
<dbReference type="RefSeq" id="WP_011395105.1">
    <property type="nucleotide sequence ID" value="NC_007645.1"/>
</dbReference>
<dbReference type="HOGENOM" id="CLU_185305_1_1_6"/>
<gene>
    <name evidence="1" type="ordered locus">HCH_01153</name>
</gene>
<keyword evidence="2" id="KW-1185">Reference proteome</keyword>
<dbReference type="KEGG" id="hch:HCH_01153"/>
<evidence type="ECO:0000313" key="2">
    <source>
        <dbReference type="Proteomes" id="UP000000238"/>
    </source>
</evidence>
<protein>
    <recommendedName>
        <fullName evidence="3">DUF3329 domain-containing protein</fullName>
    </recommendedName>
</protein>
<dbReference type="EMBL" id="CP000155">
    <property type="protein sequence ID" value="ABC28030.1"/>
    <property type="molecule type" value="Genomic_DNA"/>
</dbReference>
<dbReference type="AlphaFoldDB" id="Q2SMU4"/>
<evidence type="ECO:0008006" key="3">
    <source>
        <dbReference type="Google" id="ProtNLM"/>
    </source>
</evidence>
<name>Q2SMU4_HAHCH</name>
<sequence length="72" mass="8462">MQQRDLEFFRPVWRRVAITVFCLFWATLEWATGEPLWGMIASGAALYCYWQLFYTFDANTAEKQGNKTDAND</sequence>
<accession>Q2SMU4</accession>
<proteinExistence type="predicted"/>
<organism evidence="1 2">
    <name type="scientific">Hahella chejuensis (strain KCTC 2396)</name>
    <dbReference type="NCBI Taxonomy" id="349521"/>
    <lineage>
        <taxon>Bacteria</taxon>
        <taxon>Pseudomonadati</taxon>
        <taxon>Pseudomonadota</taxon>
        <taxon>Gammaproteobacteria</taxon>
        <taxon>Oceanospirillales</taxon>
        <taxon>Hahellaceae</taxon>
        <taxon>Hahella</taxon>
    </lineage>
</organism>